<organism evidence="3 4">
    <name type="scientific">Rhizopus oryzae</name>
    <name type="common">Mucormycosis agent</name>
    <name type="synonym">Rhizopus arrhizus var. delemar</name>
    <dbReference type="NCBI Taxonomy" id="64495"/>
    <lineage>
        <taxon>Eukaryota</taxon>
        <taxon>Fungi</taxon>
        <taxon>Fungi incertae sedis</taxon>
        <taxon>Mucoromycota</taxon>
        <taxon>Mucoromycotina</taxon>
        <taxon>Mucoromycetes</taxon>
        <taxon>Mucorales</taxon>
        <taxon>Mucorineae</taxon>
        <taxon>Rhizopodaceae</taxon>
        <taxon>Rhizopus</taxon>
    </lineage>
</organism>
<proteinExistence type="predicted"/>
<dbReference type="GO" id="GO:0006355">
    <property type="term" value="P:regulation of DNA-templated transcription"/>
    <property type="evidence" value="ECO:0007669"/>
    <property type="project" value="InterPro"/>
</dbReference>
<protein>
    <recommendedName>
        <fullName evidence="2">C2H2-type domain-containing protein</fullName>
    </recommendedName>
</protein>
<dbReference type="OrthoDB" id="1939603at2759"/>
<reference evidence="3" key="1">
    <citation type="journal article" date="2020" name="Microb. Genom.">
        <title>Genetic diversity of clinical and environmental Mucorales isolates obtained from an investigation of mucormycosis cases among solid organ transplant recipients.</title>
        <authorList>
            <person name="Nguyen M.H."/>
            <person name="Kaul D."/>
            <person name="Muto C."/>
            <person name="Cheng S.J."/>
            <person name="Richter R.A."/>
            <person name="Bruno V.M."/>
            <person name="Liu G."/>
            <person name="Beyhan S."/>
            <person name="Sundermann A.J."/>
            <person name="Mounaud S."/>
            <person name="Pasculle A.W."/>
            <person name="Nierman W.C."/>
            <person name="Driscoll E."/>
            <person name="Cumbie R."/>
            <person name="Clancy C.J."/>
            <person name="Dupont C.L."/>
        </authorList>
    </citation>
    <scope>NUCLEOTIDE SEQUENCE</scope>
    <source>
        <strain evidence="3">GL11</strain>
    </source>
</reference>
<evidence type="ECO:0000256" key="1">
    <source>
        <dbReference type="PROSITE-ProRule" id="PRU00042"/>
    </source>
</evidence>
<accession>A0A9P6XEG0</accession>
<evidence type="ECO:0000313" key="3">
    <source>
        <dbReference type="EMBL" id="KAG1311944.1"/>
    </source>
</evidence>
<feature type="domain" description="C2H2-type" evidence="2">
    <location>
        <begin position="189"/>
        <end position="220"/>
    </location>
</feature>
<keyword evidence="1" id="KW-0862">Zinc</keyword>
<evidence type="ECO:0000313" key="4">
    <source>
        <dbReference type="Proteomes" id="UP000716291"/>
    </source>
</evidence>
<dbReference type="InterPro" id="IPR039327">
    <property type="entry name" value="CON7-like"/>
</dbReference>
<dbReference type="EMBL" id="JAANQT010000333">
    <property type="protein sequence ID" value="KAG1311944.1"/>
    <property type="molecule type" value="Genomic_DNA"/>
</dbReference>
<dbReference type="InterPro" id="IPR013087">
    <property type="entry name" value="Znf_C2H2_type"/>
</dbReference>
<gene>
    <name evidence="3" type="ORF">G6F64_003417</name>
</gene>
<sequence>MQNNHTLVTAPKVSSSPPSMNYYDPGGHRHFYAQQASPVHRQYLPTAPPLHPTMDPSMAAAAAAVNIDLTSSLPPLSHMLPAPCDPHSQQKTRINAPENQRNGSYDNSFYMMQHPLSLSNNGAPLLSLTPSVRSQHLPSPPTSVIDGVLMTGDGTYTNNNQKVFSFVPLPGVQQKKRPRRKYHEVERLYKCNFQNCTKSYGTLNHLNAHVSMQKHGLKRQPAEFKELRKMWRKQKRENKMRQKSQEEHYSNCIHPTSNFIPHWMSSPNYNHHHRYSQQQNFYA</sequence>
<dbReference type="Proteomes" id="UP000716291">
    <property type="component" value="Unassembled WGS sequence"/>
</dbReference>
<comment type="caution">
    <text evidence="3">The sequence shown here is derived from an EMBL/GenBank/DDBJ whole genome shotgun (WGS) entry which is preliminary data.</text>
</comment>
<dbReference type="PANTHER" id="PTHR36167:SF3">
    <property type="entry name" value="C2H2 FINGER DOMAIN TRANSCRIPTION FACTOR (EUROFUNG)-RELATED"/>
    <property type="match status" value="1"/>
</dbReference>
<keyword evidence="1" id="KW-0479">Metal-binding</keyword>
<evidence type="ECO:0000259" key="2">
    <source>
        <dbReference type="PROSITE" id="PS50157"/>
    </source>
</evidence>
<dbReference type="PROSITE" id="PS00028">
    <property type="entry name" value="ZINC_FINGER_C2H2_1"/>
    <property type="match status" value="1"/>
</dbReference>
<dbReference type="GO" id="GO:0008270">
    <property type="term" value="F:zinc ion binding"/>
    <property type="evidence" value="ECO:0007669"/>
    <property type="project" value="UniProtKB-KW"/>
</dbReference>
<keyword evidence="4" id="KW-1185">Reference proteome</keyword>
<dbReference type="PROSITE" id="PS50157">
    <property type="entry name" value="ZINC_FINGER_C2H2_2"/>
    <property type="match status" value="1"/>
</dbReference>
<keyword evidence="1" id="KW-0863">Zinc-finger</keyword>
<dbReference type="PANTHER" id="PTHR36167">
    <property type="entry name" value="C2H2 FINGER DOMAIN TRANSCRIPTION FACTOR (EUROFUNG)-RELATED"/>
    <property type="match status" value="1"/>
</dbReference>
<name>A0A9P6XEG0_RHIOR</name>
<dbReference type="AlphaFoldDB" id="A0A9P6XEG0"/>